<dbReference type="Proteomes" id="UP001311730">
    <property type="component" value="Unassembled WGS sequence"/>
</dbReference>
<name>A0ABU5Z9W6_9FLAO</name>
<evidence type="ECO:0000259" key="3">
    <source>
        <dbReference type="PROSITE" id="PS51724"/>
    </source>
</evidence>
<dbReference type="EMBL" id="JAYKBW010000006">
    <property type="protein sequence ID" value="MEB3074947.1"/>
    <property type="molecule type" value="Genomic_DNA"/>
</dbReference>
<feature type="domain" description="SPOR" evidence="3">
    <location>
        <begin position="474"/>
        <end position="554"/>
    </location>
</feature>
<accession>A0ABU5Z9W6</accession>
<protein>
    <submittedName>
        <fullName evidence="4">SPOR domain-containing protein</fullName>
    </submittedName>
</protein>
<dbReference type="RefSeq" id="WP_323983237.1">
    <property type="nucleotide sequence ID" value="NZ_JAYKBW010000006.1"/>
</dbReference>
<evidence type="ECO:0000256" key="1">
    <source>
        <dbReference type="SAM" id="MobiDB-lite"/>
    </source>
</evidence>
<comment type="caution">
    <text evidence="4">The sequence shown here is derived from an EMBL/GenBank/DDBJ whole genome shotgun (WGS) entry which is preliminary data.</text>
</comment>
<organism evidence="4 5">
    <name type="scientific">Capnocytophaga gingivalis</name>
    <dbReference type="NCBI Taxonomy" id="1017"/>
    <lineage>
        <taxon>Bacteria</taxon>
        <taxon>Pseudomonadati</taxon>
        <taxon>Bacteroidota</taxon>
        <taxon>Flavobacteriia</taxon>
        <taxon>Flavobacteriales</taxon>
        <taxon>Flavobacteriaceae</taxon>
        <taxon>Capnocytophaga</taxon>
    </lineage>
</organism>
<feature type="region of interest" description="Disordered" evidence="1">
    <location>
        <begin position="380"/>
        <end position="460"/>
    </location>
</feature>
<feature type="signal peptide" evidence="2">
    <location>
        <begin position="1"/>
        <end position="19"/>
    </location>
</feature>
<sequence length="561" mass="62318">MKIIFSLLISLTAASYLYAQESDTLTTRYKVLSKGNIFITGNNILNRKEGKADANTPYNDLIGGLKLNDSQVMEYIDVDKDKKTFSSSTANVSLPKNSKILFAGLYWAATYPYEQGQVVAQKSVAKDAKRESVEEVLLKMPKEKYIPVKGEYVFDGNTDSRYMGKNAPYIMFADVTKLVQNNKRIDGEYTVANVRAARGSVVGGSCAGWTLVIAYENASDPFRKLDIKDGFIEVKGKKNIAFSNYKIPSVKEAFPRLVGAVLDADFNQGENQVGVFSDKVGFYLETKTRKIKNFFNSSITYAEDYNKQRKPNSKNTLGFDIFSVELPNYDFEVFPVGNEYLRVNLSSTSDSYYAFLMGLAINTEESTSLRDEEVDRLLGKKTTPKPAPTGQTVVNANQTPTTTQGQNTAQAAANTGVKATSQTNNNQTNATSGTKTPVQQTTTGQTATTGQVGQTATAGQTEQIPDNVRRITSANVKKGFYLILGVYSSKENAEKYMFGLRQKGMRAEGSFFYTEKNLYYAYSLYAPTYAEAFKKQQEINTARSLNPDLQKVKDVWILYVE</sequence>
<keyword evidence="2" id="KW-0732">Signal</keyword>
<proteinExistence type="predicted"/>
<dbReference type="InterPro" id="IPR007730">
    <property type="entry name" value="SPOR-like_dom"/>
</dbReference>
<feature type="chain" id="PRO_5047220279" evidence="2">
    <location>
        <begin position="20"/>
        <end position="561"/>
    </location>
</feature>
<reference evidence="4 5" key="1">
    <citation type="submission" date="2023-12" db="EMBL/GenBank/DDBJ databases">
        <title>Genomic sequences of Capnocytophaga and Parvimonas strains.</title>
        <authorList>
            <person name="Watt R.M."/>
            <person name="Wang M."/>
            <person name="Yang T."/>
            <person name="Tong W.M."/>
        </authorList>
    </citation>
    <scope>NUCLEOTIDE SEQUENCE [LARGE SCALE GENOMIC DNA]</scope>
    <source>
        <strain evidence="4 5">CCUG 13096</strain>
    </source>
</reference>
<gene>
    <name evidence="4" type="ORF">VJJ08_06505</name>
</gene>
<keyword evidence="5" id="KW-1185">Reference proteome</keyword>
<dbReference type="PROSITE" id="PS51724">
    <property type="entry name" value="SPOR"/>
    <property type="match status" value="1"/>
</dbReference>
<evidence type="ECO:0000256" key="2">
    <source>
        <dbReference type="SAM" id="SignalP"/>
    </source>
</evidence>
<evidence type="ECO:0000313" key="5">
    <source>
        <dbReference type="Proteomes" id="UP001311730"/>
    </source>
</evidence>
<evidence type="ECO:0000313" key="4">
    <source>
        <dbReference type="EMBL" id="MEB3074947.1"/>
    </source>
</evidence>
<feature type="compositionally biased region" description="Low complexity" evidence="1">
    <location>
        <begin position="395"/>
        <end position="460"/>
    </location>
</feature>